<dbReference type="InterPro" id="IPR000896">
    <property type="entry name" value="Hemocyanin/hexamerin_mid_dom"/>
</dbReference>
<keyword evidence="1" id="KW-0758">Storage protein</keyword>
<evidence type="ECO:0000313" key="5">
    <source>
        <dbReference type="EMBL" id="CAB3234017.1"/>
    </source>
</evidence>
<evidence type="ECO:0000259" key="4">
    <source>
        <dbReference type="Pfam" id="PF03723"/>
    </source>
</evidence>
<evidence type="ECO:0000313" key="8">
    <source>
        <dbReference type="Proteomes" id="UP000494256"/>
    </source>
</evidence>
<dbReference type="OrthoDB" id="7457075at2759"/>
<dbReference type="Gene3D" id="2.60.40.1520">
    <property type="entry name" value="Hemocyanin, C-terminal domain"/>
    <property type="match status" value="1"/>
</dbReference>
<dbReference type="PROSITE" id="PS00210">
    <property type="entry name" value="HEMOCYANIN_2"/>
    <property type="match status" value="1"/>
</dbReference>
<dbReference type="EMBL" id="CADEBD010000294">
    <property type="protein sequence ID" value="CAB3234017.1"/>
    <property type="molecule type" value="Genomic_DNA"/>
</dbReference>
<dbReference type="Proteomes" id="UP000494106">
    <property type="component" value="Unassembled WGS sequence"/>
</dbReference>
<feature type="domain" description="Hemocyanin C-terminal" evidence="4">
    <location>
        <begin position="416"/>
        <end position="640"/>
    </location>
</feature>
<dbReference type="SUPFAM" id="SSF81296">
    <property type="entry name" value="E set domains"/>
    <property type="match status" value="1"/>
</dbReference>
<sequence>MARSAPTDEFLGVINEAELTVNNERYLMGIIPGSLGGSSQRAQRAKEIETLIQMNDNYKIFIEYLKKGVTLPGRTFNIYDDDMREAAINLFQLIRTINNAGFDTRELFDFENINSELVRYAFDLNMLYGEKHPGKYVFVPPFITRPNYFVNGETIFKAVKISNLLNYNINNTQESRVNQFYKIDNTVIINTNYSSWNLLSHGGEEVLNYFREDISLNSYYYGVHLMHPYWLPNQDLDEIHPRHNEHYYYTHQQLLARLFLEKEHIKQGNSSFNKTDYRDFNPYLIHANGLPFPLRSNLAGDWNEDKAKIKSIDIAIRECMARGLIIMENATTINMTEDNYVDLLVKLIRANYDSTRTSKIVRSVFGYGGNGNPYDEYNPAPTLLHYPETSLRDPIYWHLMQYILKYFTEYKETLKPYNLADFETDDFIIVDANIPKITTYFDYYQLNINRAITEHMKLPLTITARQKRLKHSQFALTFTVESKVRENVIVRLFLGPPCKDCWEEYSKFYELDTFEFYVQKGVNFINWSADTSTRLSNDEYFNLEGSSSQENRTNKYNLFKFPENLLIPRGLVNGLNLTLFIMITPSGDAFDSDFTPPTNFYGELYNELDIKPLGFPFHRPSENHKVTANNYKFYKIVIHHKQNNVASNGYFSSHLY</sequence>
<dbReference type="InterPro" id="IPR037020">
    <property type="entry name" value="Hemocyanin_C_sf"/>
</dbReference>
<dbReference type="EMBL" id="CADEBC010000561">
    <property type="protein sequence ID" value="CAB3253264.1"/>
    <property type="molecule type" value="Genomic_DNA"/>
</dbReference>
<dbReference type="InterPro" id="IPR013788">
    <property type="entry name" value="Hemocyanin/hexamerin"/>
</dbReference>
<proteinExistence type="inferred from homology"/>
<protein>
    <submittedName>
        <fullName evidence="6">Uncharacterized protein</fullName>
    </submittedName>
</protein>
<feature type="domain" description="Hemocyanin middle" evidence="3">
    <location>
        <begin position="145"/>
        <end position="407"/>
    </location>
</feature>
<dbReference type="PANTHER" id="PTHR11511">
    <property type="entry name" value="LARVAL STORAGE PROTEIN/PHENOLOXIDASE"/>
    <property type="match status" value="1"/>
</dbReference>
<comment type="caution">
    <text evidence="6">The sequence shown here is derived from an EMBL/GenBank/DDBJ whole genome shotgun (WGS) entry which is preliminary data.</text>
</comment>
<dbReference type="InterPro" id="IPR008922">
    <property type="entry name" value="Di-copper_centre_dom_sf"/>
</dbReference>
<dbReference type="SUPFAM" id="SSF48056">
    <property type="entry name" value="Di-copper centre-containing domain"/>
    <property type="match status" value="1"/>
</dbReference>
<evidence type="ECO:0000313" key="6">
    <source>
        <dbReference type="EMBL" id="CAB3253264.1"/>
    </source>
</evidence>
<dbReference type="PANTHER" id="PTHR11511:SF5">
    <property type="entry name" value="FAT-BODY PROTEIN 1-RELATED"/>
    <property type="match status" value="1"/>
</dbReference>
<reference evidence="7 8" key="1">
    <citation type="submission" date="2020-04" db="EMBL/GenBank/DDBJ databases">
        <authorList>
            <person name="Wallbank WR R."/>
            <person name="Pardo Diaz C."/>
            <person name="Kozak K."/>
            <person name="Martin S."/>
            <person name="Jiggins C."/>
            <person name="Moest M."/>
            <person name="Warren A I."/>
            <person name="Byers J.R.P. K."/>
            <person name="Montejo-Kovacevich G."/>
            <person name="Yen C E."/>
        </authorList>
    </citation>
    <scope>NUCLEOTIDE SEQUENCE [LARGE SCALE GENOMIC DNA]</scope>
</reference>
<dbReference type="PRINTS" id="PR00187">
    <property type="entry name" value="HAEMOCYANIN"/>
</dbReference>
<dbReference type="InterPro" id="IPR014756">
    <property type="entry name" value="Ig_E-set"/>
</dbReference>
<dbReference type="Gene3D" id="1.10.1280.10">
    <property type="entry name" value="Di-copper center containing domain from catechol oxidase"/>
    <property type="match status" value="1"/>
</dbReference>
<dbReference type="Proteomes" id="UP000494256">
    <property type="component" value="Unassembled WGS sequence"/>
</dbReference>
<dbReference type="Pfam" id="PF03723">
    <property type="entry name" value="Hemocyanin_C"/>
    <property type="match status" value="1"/>
</dbReference>
<name>A0A8S1B1P9_ARCPL</name>
<accession>A0A8S1B1P9</accession>
<dbReference type="GO" id="GO:0045735">
    <property type="term" value="F:nutrient reservoir activity"/>
    <property type="evidence" value="ECO:0007669"/>
    <property type="project" value="UniProtKB-KW"/>
</dbReference>
<gene>
    <name evidence="6" type="ORF">APLA_LOCUS13989</name>
    <name evidence="5" type="ORF">APLA_LOCUS6333</name>
</gene>
<dbReference type="Pfam" id="PF00372">
    <property type="entry name" value="Hemocyanin_M"/>
    <property type="match status" value="1"/>
</dbReference>
<evidence type="ECO:0000256" key="1">
    <source>
        <dbReference type="ARBA" id="ARBA00022761"/>
    </source>
</evidence>
<organism evidence="6 7">
    <name type="scientific">Arctia plantaginis</name>
    <name type="common">Wood tiger moth</name>
    <name type="synonym">Phalaena plantaginis</name>
    <dbReference type="NCBI Taxonomy" id="874455"/>
    <lineage>
        <taxon>Eukaryota</taxon>
        <taxon>Metazoa</taxon>
        <taxon>Ecdysozoa</taxon>
        <taxon>Arthropoda</taxon>
        <taxon>Hexapoda</taxon>
        <taxon>Insecta</taxon>
        <taxon>Pterygota</taxon>
        <taxon>Neoptera</taxon>
        <taxon>Endopterygota</taxon>
        <taxon>Lepidoptera</taxon>
        <taxon>Glossata</taxon>
        <taxon>Ditrysia</taxon>
        <taxon>Noctuoidea</taxon>
        <taxon>Erebidae</taxon>
        <taxon>Arctiinae</taxon>
        <taxon>Arctia</taxon>
    </lineage>
</organism>
<dbReference type="InterPro" id="IPR005203">
    <property type="entry name" value="Hemocyanin_C"/>
</dbReference>
<dbReference type="GO" id="GO:0005615">
    <property type="term" value="C:extracellular space"/>
    <property type="evidence" value="ECO:0007669"/>
    <property type="project" value="UniProtKB-ARBA"/>
</dbReference>
<keyword evidence="7" id="KW-1185">Reference proteome</keyword>
<comment type="similarity">
    <text evidence="2">Belongs to the hemocyanin family.</text>
</comment>
<dbReference type="PROSITE" id="PS00209">
    <property type="entry name" value="HEMOCYANIN_1"/>
    <property type="match status" value="1"/>
</dbReference>
<evidence type="ECO:0000256" key="2">
    <source>
        <dbReference type="ARBA" id="ARBA00038082"/>
    </source>
</evidence>
<evidence type="ECO:0000259" key="3">
    <source>
        <dbReference type="Pfam" id="PF00372"/>
    </source>
</evidence>
<evidence type="ECO:0000313" key="7">
    <source>
        <dbReference type="Proteomes" id="UP000494106"/>
    </source>
</evidence>
<dbReference type="AlphaFoldDB" id="A0A8S1B1P9"/>